<accession>X0T1N5</accession>
<gene>
    <name evidence="1" type="ORF">S01H1_23744</name>
</gene>
<dbReference type="EMBL" id="BARS01013826">
    <property type="protein sequence ID" value="GAF87388.1"/>
    <property type="molecule type" value="Genomic_DNA"/>
</dbReference>
<reference evidence="1" key="1">
    <citation type="journal article" date="2014" name="Front. Microbiol.">
        <title>High frequency of phylogenetically diverse reductive dehalogenase-homologous genes in deep subseafloor sedimentary metagenomes.</title>
        <authorList>
            <person name="Kawai M."/>
            <person name="Futagami T."/>
            <person name="Toyoda A."/>
            <person name="Takaki Y."/>
            <person name="Nishi S."/>
            <person name="Hori S."/>
            <person name="Arai W."/>
            <person name="Tsubouchi T."/>
            <person name="Morono Y."/>
            <person name="Uchiyama I."/>
            <person name="Ito T."/>
            <person name="Fujiyama A."/>
            <person name="Inagaki F."/>
            <person name="Takami H."/>
        </authorList>
    </citation>
    <scope>NUCLEOTIDE SEQUENCE</scope>
    <source>
        <strain evidence="1">Expedition CK06-06</strain>
    </source>
</reference>
<feature type="non-terminal residue" evidence="1">
    <location>
        <position position="121"/>
    </location>
</feature>
<evidence type="ECO:0000313" key="1">
    <source>
        <dbReference type="EMBL" id="GAF87388.1"/>
    </source>
</evidence>
<proteinExistence type="predicted"/>
<comment type="caution">
    <text evidence="1">The sequence shown here is derived from an EMBL/GenBank/DDBJ whole genome shotgun (WGS) entry which is preliminary data.</text>
</comment>
<sequence>MSGVRNQLSNLTDSSFAIAGPYGSGLRSWEYYWSSNRVKAIRGLLLVLASEIGATGGHTPAETRAQAAWYLHYLCGVNAMNMVYASNMSSVGGEHSVWRIYHGWFPYGHADYYGKPSGVVE</sequence>
<dbReference type="InterPro" id="IPR012341">
    <property type="entry name" value="6hp_glycosidase-like_sf"/>
</dbReference>
<protein>
    <submittedName>
        <fullName evidence="1">Uncharacterized protein</fullName>
    </submittedName>
</protein>
<dbReference type="GO" id="GO:0004553">
    <property type="term" value="F:hydrolase activity, hydrolyzing O-glycosyl compounds"/>
    <property type="evidence" value="ECO:0007669"/>
    <property type="project" value="InterPro"/>
</dbReference>
<organism evidence="1">
    <name type="scientific">marine sediment metagenome</name>
    <dbReference type="NCBI Taxonomy" id="412755"/>
    <lineage>
        <taxon>unclassified sequences</taxon>
        <taxon>metagenomes</taxon>
        <taxon>ecological metagenomes</taxon>
    </lineage>
</organism>
<dbReference type="GO" id="GO:0000272">
    <property type="term" value="P:polysaccharide catabolic process"/>
    <property type="evidence" value="ECO:0007669"/>
    <property type="project" value="UniProtKB-KW"/>
</dbReference>
<dbReference type="InterPro" id="IPR008928">
    <property type="entry name" value="6-hairpin_glycosidase_sf"/>
</dbReference>
<dbReference type="AlphaFoldDB" id="X0T1N5"/>
<dbReference type="Gene3D" id="1.50.10.10">
    <property type="match status" value="1"/>
</dbReference>
<dbReference type="SUPFAM" id="SSF48208">
    <property type="entry name" value="Six-hairpin glycosidases"/>
    <property type="match status" value="1"/>
</dbReference>
<name>X0T1N5_9ZZZZ</name>